<evidence type="ECO:0000313" key="4">
    <source>
        <dbReference type="EMBL" id="RMI20820.1"/>
    </source>
</evidence>
<evidence type="ECO:0000313" key="5">
    <source>
        <dbReference type="Proteomes" id="UP000274097"/>
    </source>
</evidence>
<proteinExistence type="inferred from homology"/>
<organism evidence="3 6">
    <name type="scientific">Teichococcus wenyumeiae</name>
    <dbReference type="NCBI Taxonomy" id="2478470"/>
    <lineage>
        <taxon>Bacteria</taxon>
        <taxon>Pseudomonadati</taxon>
        <taxon>Pseudomonadota</taxon>
        <taxon>Alphaproteobacteria</taxon>
        <taxon>Acetobacterales</taxon>
        <taxon>Roseomonadaceae</taxon>
        <taxon>Roseomonas</taxon>
    </lineage>
</organism>
<name>A0A3A9JTI6_9PROT</name>
<dbReference type="Proteomes" id="UP000274097">
    <property type="component" value="Unassembled WGS sequence"/>
</dbReference>
<feature type="signal peptide" evidence="2">
    <location>
        <begin position="1"/>
        <end position="26"/>
    </location>
</feature>
<dbReference type="InterPro" id="IPR042100">
    <property type="entry name" value="Bug_dom1"/>
</dbReference>
<keyword evidence="2" id="KW-0732">Signal</keyword>
<reference evidence="3 6" key="1">
    <citation type="submission" date="2018-09" db="EMBL/GenBank/DDBJ databases">
        <title>Roseomonas sp. nov., isolated from feces of Tibetan antelopes in the Qinghai-Tibet plateau, China.</title>
        <authorList>
            <person name="Tian Z."/>
        </authorList>
    </citation>
    <scope>NUCLEOTIDE SEQUENCE [LARGE SCALE GENOMIC DNA]</scope>
    <source>
        <strain evidence="4 5">Z23</strain>
        <strain evidence="3 6">Z24</strain>
    </source>
</reference>
<dbReference type="AlphaFoldDB" id="A0A3A9JTI6"/>
<accession>A0A3A9JTI6</accession>
<feature type="chain" id="PRO_5017268586" evidence="2">
    <location>
        <begin position="27"/>
        <end position="327"/>
    </location>
</feature>
<evidence type="ECO:0000313" key="6">
    <source>
        <dbReference type="Proteomes" id="UP000278036"/>
    </source>
</evidence>
<evidence type="ECO:0000256" key="2">
    <source>
        <dbReference type="SAM" id="SignalP"/>
    </source>
</evidence>
<dbReference type="CDD" id="cd13578">
    <property type="entry name" value="PBP2_Bug27"/>
    <property type="match status" value="1"/>
</dbReference>
<dbReference type="Gene3D" id="3.40.190.10">
    <property type="entry name" value="Periplasmic binding protein-like II"/>
    <property type="match status" value="1"/>
</dbReference>
<dbReference type="InterPro" id="IPR005064">
    <property type="entry name" value="BUG"/>
</dbReference>
<keyword evidence="5" id="KW-1185">Reference proteome</keyword>
<protein>
    <submittedName>
        <fullName evidence="3">Tripartite tricarboxylate transporter substrate binding protein</fullName>
    </submittedName>
</protein>
<dbReference type="PANTHER" id="PTHR42928">
    <property type="entry name" value="TRICARBOXYLATE-BINDING PROTEIN"/>
    <property type="match status" value="1"/>
</dbReference>
<dbReference type="PANTHER" id="PTHR42928:SF5">
    <property type="entry name" value="BLR1237 PROTEIN"/>
    <property type="match status" value="1"/>
</dbReference>
<comment type="similarity">
    <text evidence="1">Belongs to the UPF0065 (bug) family.</text>
</comment>
<dbReference type="Proteomes" id="UP000278036">
    <property type="component" value="Unassembled WGS sequence"/>
</dbReference>
<dbReference type="PIRSF" id="PIRSF017082">
    <property type="entry name" value="YflP"/>
    <property type="match status" value="1"/>
</dbReference>
<dbReference type="Pfam" id="PF03401">
    <property type="entry name" value="TctC"/>
    <property type="match status" value="1"/>
</dbReference>
<dbReference type="EMBL" id="RFLX01000009">
    <property type="protein sequence ID" value="RMI20820.1"/>
    <property type="molecule type" value="Genomic_DNA"/>
</dbReference>
<dbReference type="Gene3D" id="3.40.190.150">
    <property type="entry name" value="Bordetella uptake gene, domain 1"/>
    <property type="match status" value="1"/>
</dbReference>
<comment type="caution">
    <text evidence="3">The sequence shown here is derived from an EMBL/GenBank/DDBJ whole genome shotgun (WGS) entry which is preliminary data.</text>
</comment>
<dbReference type="SUPFAM" id="SSF53850">
    <property type="entry name" value="Periplasmic binding protein-like II"/>
    <property type="match status" value="1"/>
</dbReference>
<evidence type="ECO:0000313" key="3">
    <source>
        <dbReference type="EMBL" id="RKK04028.1"/>
    </source>
</evidence>
<gene>
    <name evidence="3" type="ORF">D6Z83_11515</name>
    <name evidence="4" type="ORF">EBE87_13395</name>
</gene>
<dbReference type="InParanoid" id="A0A3A9JTI6"/>
<sequence>MFRRISLRRLFCALPLAALMAAPALAQGDTAAWPSRPIRYIVPFPPGGPTDVISRQIAEAMREDLGQPVVIENVGGANGTLGEGRITRAAPDGYTIGLGNTGTHTINPSLYPDLPYDAVAGFTPISLITEYANILLVNADLPVRDLKELLALSRARPLNYASAGIGSSNHLSTELLRSRTGLVAEHIPYKGSAAALLDLTSGRIAMMFDVLSTALPAIDGKKARAIATSGAQRHPLLPDVPAIGETVPGFEFKGWMAVFGPAGLPQPIRDRLNQSIAHALKLPAVAARLTQQGYEPRSSTPAELARRIEADGRLWGEVIRNAGIRPE</sequence>
<evidence type="ECO:0000256" key="1">
    <source>
        <dbReference type="ARBA" id="ARBA00006987"/>
    </source>
</evidence>
<dbReference type="EMBL" id="RAQU01000059">
    <property type="protein sequence ID" value="RKK04028.1"/>
    <property type="molecule type" value="Genomic_DNA"/>
</dbReference>